<evidence type="ECO:0000313" key="2">
    <source>
        <dbReference type="Proteomes" id="UP000268469"/>
    </source>
</evidence>
<reference evidence="1 2" key="1">
    <citation type="submission" date="2018-06" db="EMBL/GenBank/DDBJ databases">
        <title>Extensive metabolic versatility and redundancy in microbially diverse, dynamic hydrothermal sediments.</title>
        <authorList>
            <person name="Dombrowski N."/>
            <person name="Teske A."/>
            <person name="Baker B.J."/>
        </authorList>
    </citation>
    <scope>NUCLEOTIDE SEQUENCE [LARGE SCALE GENOMIC DNA]</scope>
    <source>
        <strain evidence="1">B36_G15</strain>
    </source>
</reference>
<protein>
    <recommendedName>
        <fullName evidence="3">DUF4276 family protein</fullName>
    </recommendedName>
</protein>
<proteinExistence type="predicted"/>
<comment type="caution">
    <text evidence="1">The sequence shown here is derived from an EMBL/GenBank/DDBJ whole genome shotgun (WGS) entry which is preliminary data.</text>
</comment>
<name>A0A660SKG4_UNCW3</name>
<organism evidence="1 2">
    <name type="scientific">candidate division WOR-3 bacterium</name>
    <dbReference type="NCBI Taxonomy" id="2052148"/>
    <lineage>
        <taxon>Bacteria</taxon>
        <taxon>Bacteria division WOR-3</taxon>
    </lineage>
</organism>
<sequence>MKSYRQLFIWVEGEDDERFFAHILKPKLQKKYDRVEIRKYARMKKEKVDRFLRSIQSMGADFLYVVDIDKSPCVRARKQEVMRVLRSLKMEKIVVVRSEIEGWYLAGLDESVLRS</sequence>
<evidence type="ECO:0000313" key="1">
    <source>
        <dbReference type="EMBL" id="RKX71298.1"/>
    </source>
</evidence>
<accession>A0A660SKG4</accession>
<dbReference type="Proteomes" id="UP000268469">
    <property type="component" value="Unassembled WGS sequence"/>
</dbReference>
<gene>
    <name evidence="1" type="ORF">DRP53_02060</name>
</gene>
<evidence type="ECO:0008006" key="3">
    <source>
        <dbReference type="Google" id="ProtNLM"/>
    </source>
</evidence>
<dbReference type="AlphaFoldDB" id="A0A660SKG4"/>
<dbReference type="EMBL" id="QNBE01000012">
    <property type="protein sequence ID" value="RKX71298.1"/>
    <property type="molecule type" value="Genomic_DNA"/>
</dbReference>